<dbReference type="AlphaFoldDB" id="A0A922MHI6"/>
<name>A0A922MHI6_SPOEX</name>
<dbReference type="PANTHER" id="PTHR23026:SF90">
    <property type="entry name" value="IODOTYROSINE DEIODINASE 1"/>
    <property type="match status" value="1"/>
</dbReference>
<evidence type="ECO:0000256" key="3">
    <source>
        <dbReference type="ARBA" id="ARBA00022643"/>
    </source>
</evidence>
<evidence type="ECO:0000313" key="5">
    <source>
        <dbReference type="EMBL" id="KAH9637047.1"/>
    </source>
</evidence>
<accession>A0A922MHI6</accession>
<gene>
    <name evidence="5" type="ORF">HF086_013863</name>
</gene>
<keyword evidence="2" id="KW-0285">Flavoprotein</keyword>
<evidence type="ECO:0000256" key="4">
    <source>
        <dbReference type="ARBA" id="ARBA00023002"/>
    </source>
</evidence>
<proteinExistence type="inferred from homology"/>
<dbReference type="GO" id="GO:0016491">
    <property type="term" value="F:oxidoreductase activity"/>
    <property type="evidence" value="ECO:0007669"/>
    <property type="project" value="UniProtKB-KW"/>
</dbReference>
<comment type="caution">
    <text evidence="5">The sequence shown here is derived from an EMBL/GenBank/DDBJ whole genome shotgun (WGS) entry which is preliminary data.</text>
</comment>
<dbReference type="InterPro" id="IPR050627">
    <property type="entry name" value="Nitroreductase/BluB"/>
</dbReference>
<keyword evidence="3" id="KW-0288">FMN</keyword>
<dbReference type="EMBL" id="JACEFF010000451">
    <property type="protein sequence ID" value="KAH9637047.1"/>
    <property type="molecule type" value="Genomic_DNA"/>
</dbReference>
<dbReference type="Proteomes" id="UP000814243">
    <property type="component" value="Unassembled WGS sequence"/>
</dbReference>
<dbReference type="InterPro" id="IPR000415">
    <property type="entry name" value="Nitroreductase-like"/>
</dbReference>
<reference evidence="5" key="1">
    <citation type="journal article" date="2021" name="G3 (Bethesda)">
        <title>Genome and transcriptome analysis of the beet armyworm Spodoptera exigua reveals targets for pest control. .</title>
        <authorList>
            <person name="Simon S."/>
            <person name="Breeschoten T."/>
            <person name="Jansen H.J."/>
            <person name="Dirks R.P."/>
            <person name="Schranz M.E."/>
            <person name="Ros V.I.D."/>
        </authorList>
    </citation>
    <scope>NUCLEOTIDE SEQUENCE</scope>
    <source>
        <strain evidence="5">TB_SE_WUR_2020</strain>
    </source>
</reference>
<evidence type="ECO:0000313" key="6">
    <source>
        <dbReference type="Proteomes" id="UP000814243"/>
    </source>
</evidence>
<dbReference type="Gene3D" id="3.40.109.10">
    <property type="entry name" value="NADH Oxidase"/>
    <property type="match status" value="1"/>
</dbReference>
<keyword evidence="4" id="KW-0560">Oxidoreductase</keyword>
<evidence type="ECO:0000256" key="1">
    <source>
        <dbReference type="ARBA" id="ARBA00007118"/>
    </source>
</evidence>
<evidence type="ECO:0000256" key="2">
    <source>
        <dbReference type="ARBA" id="ARBA00022630"/>
    </source>
</evidence>
<dbReference type="PANTHER" id="PTHR23026">
    <property type="entry name" value="NADPH NITROREDUCTASE"/>
    <property type="match status" value="1"/>
</dbReference>
<sequence length="81" mass="9034">MMELTSALGKARALDGWASNLEGPSEALTSTPLNCNARLRDLLSRPLNERLELLLPVGRPHKETTVPDLQRKKLEDIMVKI</sequence>
<comment type="similarity">
    <text evidence="1">Belongs to the nitroreductase family.</text>
</comment>
<dbReference type="GO" id="GO:0006570">
    <property type="term" value="P:tyrosine metabolic process"/>
    <property type="evidence" value="ECO:0007669"/>
    <property type="project" value="TreeGrafter"/>
</dbReference>
<protein>
    <submittedName>
        <fullName evidence="5">Uncharacterized protein</fullName>
    </submittedName>
</protein>
<dbReference type="GO" id="GO:0005886">
    <property type="term" value="C:plasma membrane"/>
    <property type="evidence" value="ECO:0007669"/>
    <property type="project" value="TreeGrafter"/>
</dbReference>
<organism evidence="5 6">
    <name type="scientific">Spodoptera exigua</name>
    <name type="common">Beet armyworm</name>
    <name type="synonym">Noctua fulgens</name>
    <dbReference type="NCBI Taxonomy" id="7107"/>
    <lineage>
        <taxon>Eukaryota</taxon>
        <taxon>Metazoa</taxon>
        <taxon>Ecdysozoa</taxon>
        <taxon>Arthropoda</taxon>
        <taxon>Hexapoda</taxon>
        <taxon>Insecta</taxon>
        <taxon>Pterygota</taxon>
        <taxon>Neoptera</taxon>
        <taxon>Endopterygota</taxon>
        <taxon>Lepidoptera</taxon>
        <taxon>Glossata</taxon>
        <taxon>Ditrysia</taxon>
        <taxon>Noctuoidea</taxon>
        <taxon>Noctuidae</taxon>
        <taxon>Amphipyrinae</taxon>
        <taxon>Spodoptera</taxon>
    </lineage>
</organism>